<keyword evidence="8" id="KW-0547">Nucleotide-binding</keyword>
<keyword evidence="4" id="KW-0507">mRNA processing</keyword>
<evidence type="ECO:0000256" key="6">
    <source>
        <dbReference type="ARBA" id="ARBA00022692"/>
    </source>
</evidence>
<evidence type="ECO:0000256" key="19">
    <source>
        <dbReference type="ARBA" id="ARBA00023180"/>
    </source>
</evidence>
<evidence type="ECO:0000256" key="13">
    <source>
        <dbReference type="ARBA" id="ARBA00022859"/>
    </source>
</evidence>
<evidence type="ECO:0000256" key="12">
    <source>
        <dbReference type="ARBA" id="ARBA00022840"/>
    </source>
</evidence>
<dbReference type="SMART" id="SM00564">
    <property type="entry name" value="PQQ"/>
    <property type="match status" value="3"/>
</dbReference>
<dbReference type="InterPro" id="IPR011009">
    <property type="entry name" value="Kinase-like_dom_sf"/>
</dbReference>
<dbReference type="GO" id="GO:0009751">
    <property type="term" value="P:response to salicylic acid"/>
    <property type="evidence" value="ECO:0007669"/>
    <property type="project" value="UniProtKB-ARBA"/>
</dbReference>
<evidence type="ECO:0000256" key="15">
    <source>
        <dbReference type="ARBA" id="ARBA00023015"/>
    </source>
</evidence>
<dbReference type="InterPro" id="IPR008271">
    <property type="entry name" value="Ser/Thr_kinase_AS"/>
</dbReference>
<keyword evidence="20" id="KW-0508">mRNA splicing</keyword>
<evidence type="ECO:0000256" key="2">
    <source>
        <dbReference type="ARBA" id="ARBA00012513"/>
    </source>
</evidence>
<keyword evidence="14" id="KW-1133">Transmembrane helix</keyword>
<dbReference type="EMBL" id="JBFOLK010000006">
    <property type="protein sequence ID" value="KAL2506013.1"/>
    <property type="molecule type" value="Genomic_DNA"/>
</dbReference>
<protein>
    <recommendedName>
        <fullName evidence="2">non-specific serine/threonine protein kinase</fullName>
        <ecNumber evidence="2">2.7.11.1</ecNumber>
    </recommendedName>
</protein>
<dbReference type="CDD" id="cd10422">
    <property type="entry name" value="RNase_Ire1"/>
    <property type="match status" value="1"/>
</dbReference>
<keyword evidence="16" id="KW-0472">Membrane</keyword>
<evidence type="ECO:0000259" key="28">
    <source>
        <dbReference type="PROSITE" id="PS50011"/>
    </source>
</evidence>
<evidence type="ECO:0000256" key="27">
    <source>
        <dbReference type="SAM" id="SignalP"/>
    </source>
</evidence>
<evidence type="ECO:0000256" key="7">
    <source>
        <dbReference type="ARBA" id="ARBA00022729"/>
    </source>
</evidence>
<keyword evidence="9 30" id="KW-0418">Kinase</keyword>
<dbReference type="AlphaFoldDB" id="A0ABD1T093"/>
<dbReference type="FunFam" id="3.30.200.20:FF:000077">
    <property type="entry name" value="Putative Serine/threonine-protein kinase/endoribonuclease IRE1"/>
    <property type="match status" value="1"/>
</dbReference>
<feature type="chain" id="PRO_5044895002" description="non-specific serine/threonine protein kinase" evidence="27">
    <location>
        <begin position="27"/>
        <end position="919"/>
    </location>
</feature>
<accession>A0ABD1T093</accession>
<dbReference type="Gene3D" id="1.10.510.10">
    <property type="entry name" value="Transferase(Phosphotransferase) domain 1"/>
    <property type="match status" value="1"/>
</dbReference>
<evidence type="ECO:0000256" key="23">
    <source>
        <dbReference type="ARBA" id="ARBA00047899"/>
    </source>
</evidence>
<keyword evidence="13" id="KW-0391">Immunity</keyword>
<keyword evidence="6" id="KW-0812">Transmembrane</keyword>
<dbReference type="InterPro" id="IPR015943">
    <property type="entry name" value="WD40/YVTN_repeat-like_dom_sf"/>
</dbReference>
<keyword evidence="7 27" id="KW-0732">Signal</keyword>
<gene>
    <name evidence="30" type="ORF">Adt_21634</name>
</gene>
<dbReference type="PROSITE" id="PS00108">
    <property type="entry name" value="PROTEIN_KINASE_ST"/>
    <property type="match status" value="1"/>
</dbReference>
<keyword evidence="11" id="KW-0256">Endoplasmic reticulum</keyword>
<evidence type="ECO:0000256" key="22">
    <source>
        <dbReference type="ARBA" id="ARBA00023268"/>
    </source>
</evidence>
<keyword evidence="10" id="KW-0378">Hydrolase</keyword>
<dbReference type="InterPro" id="IPR045133">
    <property type="entry name" value="IRE1/2-like"/>
</dbReference>
<evidence type="ECO:0000256" key="9">
    <source>
        <dbReference type="ARBA" id="ARBA00022777"/>
    </source>
</evidence>
<dbReference type="GO" id="GO:0006397">
    <property type="term" value="P:mRNA processing"/>
    <property type="evidence" value="ECO:0007669"/>
    <property type="project" value="UniProtKB-KW"/>
</dbReference>
<feature type="domain" description="Protein kinase" evidence="28">
    <location>
        <begin position="495"/>
        <end position="784"/>
    </location>
</feature>
<organism evidence="30 31">
    <name type="scientific">Abeliophyllum distichum</name>
    <dbReference type="NCBI Taxonomy" id="126358"/>
    <lineage>
        <taxon>Eukaryota</taxon>
        <taxon>Viridiplantae</taxon>
        <taxon>Streptophyta</taxon>
        <taxon>Embryophyta</taxon>
        <taxon>Tracheophyta</taxon>
        <taxon>Spermatophyta</taxon>
        <taxon>Magnoliopsida</taxon>
        <taxon>eudicotyledons</taxon>
        <taxon>Gunneridae</taxon>
        <taxon>Pentapetalae</taxon>
        <taxon>asterids</taxon>
        <taxon>lamiids</taxon>
        <taxon>Lamiales</taxon>
        <taxon>Oleaceae</taxon>
        <taxon>Forsythieae</taxon>
        <taxon>Abeliophyllum</taxon>
    </lineage>
</organism>
<keyword evidence="17" id="KW-1015">Disulfide bond</keyword>
<evidence type="ECO:0000256" key="1">
    <source>
        <dbReference type="ARBA" id="ARBA00004115"/>
    </source>
</evidence>
<dbReference type="InterPro" id="IPR011047">
    <property type="entry name" value="Quinoprotein_ADH-like_sf"/>
</dbReference>
<dbReference type="GO" id="GO:0002376">
    <property type="term" value="P:immune system process"/>
    <property type="evidence" value="ECO:0007669"/>
    <property type="project" value="UniProtKB-KW"/>
</dbReference>
<dbReference type="Gene3D" id="3.30.200.20">
    <property type="entry name" value="Phosphorylase Kinase, domain 1"/>
    <property type="match status" value="1"/>
</dbReference>
<evidence type="ECO:0000256" key="8">
    <source>
        <dbReference type="ARBA" id="ARBA00022741"/>
    </source>
</evidence>
<dbReference type="SMART" id="SM00220">
    <property type="entry name" value="S_TKc"/>
    <property type="match status" value="1"/>
</dbReference>
<dbReference type="InterPro" id="IPR018391">
    <property type="entry name" value="PQQ_b-propeller_rpt"/>
</dbReference>
<evidence type="ECO:0000256" key="26">
    <source>
        <dbReference type="SAM" id="MobiDB-lite"/>
    </source>
</evidence>
<feature type="region of interest" description="Disordered" evidence="26">
    <location>
        <begin position="33"/>
        <end position="55"/>
    </location>
</feature>
<dbReference type="PANTHER" id="PTHR13954">
    <property type="entry name" value="IRE1-RELATED"/>
    <property type="match status" value="1"/>
</dbReference>
<dbReference type="PROSITE" id="PS51392">
    <property type="entry name" value="KEN"/>
    <property type="match status" value="1"/>
</dbReference>
<dbReference type="SMART" id="SM00580">
    <property type="entry name" value="PUG"/>
    <property type="match status" value="1"/>
</dbReference>
<reference evidence="31" key="1">
    <citation type="submission" date="2024-07" db="EMBL/GenBank/DDBJ databases">
        <title>Two chromosome-level genome assemblies of Korean endemic species Abeliophyllum distichum and Forsythia ovata (Oleaceae).</title>
        <authorList>
            <person name="Jang H."/>
        </authorList>
    </citation>
    <scope>NUCLEOTIDE SEQUENCE [LARGE SCALE GENOMIC DNA]</scope>
</reference>
<evidence type="ECO:0000313" key="30">
    <source>
        <dbReference type="EMBL" id="KAL2506013.1"/>
    </source>
</evidence>
<evidence type="ECO:0000256" key="21">
    <source>
        <dbReference type="ARBA" id="ARBA00023230"/>
    </source>
</evidence>
<dbReference type="GO" id="GO:0005524">
    <property type="term" value="F:ATP binding"/>
    <property type="evidence" value="ECO:0007669"/>
    <property type="project" value="UniProtKB-KW"/>
</dbReference>
<dbReference type="InterPro" id="IPR000719">
    <property type="entry name" value="Prot_kinase_dom"/>
</dbReference>
<keyword evidence="5" id="KW-0808">Transferase</keyword>
<keyword evidence="15" id="KW-0805">Transcription regulation</keyword>
<comment type="subunit">
    <text evidence="25">Homodimer; disulfide-linked. Dimer formation is driven by hydrophobic interactions within the N-terminal luminal domains and stabilized by disulfide bridges.</text>
</comment>
<dbReference type="Gene3D" id="1.20.1440.180">
    <property type="entry name" value="KEN domain"/>
    <property type="match status" value="1"/>
</dbReference>
<evidence type="ECO:0000256" key="17">
    <source>
        <dbReference type="ARBA" id="ARBA00023157"/>
    </source>
</evidence>
<dbReference type="EC" id="2.7.11.1" evidence="2"/>
<evidence type="ECO:0000256" key="3">
    <source>
        <dbReference type="ARBA" id="ARBA00022527"/>
    </source>
</evidence>
<dbReference type="SUPFAM" id="SSF56112">
    <property type="entry name" value="Protein kinase-like (PK-like)"/>
    <property type="match status" value="1"/>
</dbReference>
<dbReference type="InterPro" id="IPR010513">
    <property type="entry name" value="KEN_dom"/>
</dbReference>
<keyword evidence="31" id="KW-1185">Reference proteome</keyword>
<evidence type="ECO:0000313" key="31">
    <source>
        <dbReference type="Proteomes" id="UP001604336"/>
    </source>
</evidence>
<dbReference type="GO" id="GO:0034976">
    <property type="term" value="P:response to endoplasmic reticulum stress"/>
    <property type="evidence" value="ECO:0007669"/>
    <property type="project" value="UniProtKB-ARBA"/>
</dbReference>
<dbReference type="PROSITE" id="PS50011">
    <property type="entry name" value="PROTEIN_KINASE_DOM"/>
    <property type="match status" value="1"/>
</dbReference>
<dbReference type="GO" id="GO:0004674">
    <property type="term" value="F:protein serine/threonine kinase activity"/>
    <property type="evidence" value="ECO:0007669"/>
    <property type="project" value="UniProtKB-KW"/>
</dbReference>
<proteinExistence type="predicted"/>
<evidence type="ECO:0000256" key="18">
    <source>
        <dbReference type="ARBA" id="ARBA00023163"/>
    </source>
</evidence>
<evidence type="ECO:0000256" key="14">
    <source>
        <dbReference type="ARBA" id="ARBA00022989"/>
    </source>
</evidence>
<keyword evidence="18" id="KW-0804">Transcription</keyword>
<keyword evidence="12" id="KW-0067">ATP-binding</keyword>
<evidence type="ECO:0000256" key="16">
    <source>
        <dbReference type="ARBA" id="ARBA00023136"/>
    </source>
</evidence>
<dbReference type="InterPro" id="IPR038357">
    <property type="entry name" value="KEN_sf"/>
</dbReference>
<dbReference type="FunFam" id="1.20.1440.180:FF:000002">
    <property type="entry name" value="Serine/threonine-protein kinase/endoribonuclease IRE1"/>
    <property type="match status" value="1"/>
</dbReference>
<comment type="catalytic activity">
    <reaction evidence="23">
        <text>L-threonyl-[protein] + ATP = O-phospho-L-threonyl-[protein] + ADP + H(+)</text>
        <dbReference type="Rhea" id="RHEA:46608"/>
        <dbReference type="Rhea" id="RHEA-COMP:11060"/>
        <dbReference type="Rhea" id="RHEA-COMP:11605"/>
        <dbReference type="ChEBI" id="CHEBI:15378"/>
        <dbReference type="ChEBI" id="CHEBI:30013"/>
        <dbReference type="ChEBI" id="CHEBI:30616"/>
        <dbReference type="ChEBI" id="CHEBI:61977"/>
        <dbReference type="ChEBI" id="CHEBI:456216"/>
        <dbReference type="EC" id="2.7.11.1"/>
    </reaction>
</comment>
<keyword evidence="22" id="KW-0511">Multifunctional enzyme</keyword>
<evidence type="ECO:0000256" key="24">
    <source>
        <dbReference type="ARBA" id="ARBA00048679"/>
    </source>
</evidence>
<feature type="domain" description="KEN" evidence="29">
    <location>
        <begin position="787"/>
        <end position="918"/>
    </location>
</feature>
<keyword evidence="19" id="KW-0325">Glycoprotein</keyword>
<sequence>MRGGGLLISFLFFTFLIIAVVLVAKSSPDNPYQDPNVLSDSEGPPTNPPLPVTPKHDTAIAAAPDGMVYLVEIGSGQILWSFTSGPSIYSSYQALPNNEGEKLDSSADGDNFYIDCGEDWDLYIHRNDVSMKLSMSAEELVRRHPFISGGGVMLSSKRTSVFLVDAKTGKVVRTFKSDNFPSVGEQGADESSILASKEVEEWVASGPTDSEDIENPLYVTRTDYSLKYTSKKTGKVLWYLMFADIEASFQCEGIENFLGGILPEVDKFGREHKLDRKLPMHCQTGPLVYRIRDHSSLESLFMVDKFPDALPRGRVLALPPAGHDPLLEPVDKFLGVHRDSEREIMPALPKSDTDKFIIRRVPGGGGHHMNNNTQSHNLESSHFWPSILYAALVPLITVFIFYGRRVVVRVRGKLYEQPADNKFQVVKTKKKKIRRAAAIQNSTIVENKINNISDHENAWGRNDFQNIEIAKGNFSPNYSSNGRGLVNGRQIGKFLVSDKEIAKGSNGTIVLEGFYDGRLVAVKRLVRTHHDKALKEIRYLMASDHHPNILRYYGVENDQDFVYLALERCTCSLHDLISYYTLSSQKQTPIGDQDNDSLSDCIVRLQRVVGNDKDLELWKANGYPSACLLKLMSNIVCGLAHLHELGIIHRDLKPQNVLIIKERSICAKLSDMGISKHLAGDMSSTKNATGYGSPGWQAPEQMRGDRQTRALDLFSLGCILFFCITGGKHPFGGSYVRDINIINNEKDLFLIEHMPEATDLISRLLDPNPDLRPKSVEVMQHPLFWYSEMRLSFLRDVSDRVELEDRENGSELLKALESIGKVALGGKWDEKMDNAFINDIGRYRRYKFDSVRDLLRVIRNKSNHFRELPKEIQEMIGPVPEGFDNYFSSRFPKLLIEVYKVIHRSCAEEETFLKYFTNI</sequence>
<dbReference type="GO" id="GO:0008380">
    <property type="term" value="P:RNA splicing"/>
    <property type="evidence" value="ECO:0007669"/>
    <property type="project" value="UniProtKB-KW"/>
</dbReference>
<dbReference type="SUPFAM" id="SSF50998">
    <property type="entry name" value="Quinoprotein alcohol dehydrogenase-like"/>
    <property type="match status" value="1"/>
</dbReference>
<evidence type="ECO:0000256" key="5">
    <source>
        <dbReference type="ARBA" id="ARBA00022679"/>
    </source>
</evidence>
<dbReference type="FunFam" id="1.10.510.10:FF:000463">
    <property type="entry name" value="Serine/threonine-protein kinase/endoribonuclease IRE1a"/>
    <property type="match status" value="1"/>
</dbReference>
<dbReference type="GO" id="GO:0016787">
    <property type="term" value="F:hydrolase activity"/>
    <property type="evidence" value="ECO:0007669"/>
    <property type="project" value="UniProtKB-KW"/>
</dbReference>
<dbReference type="GO" id="GO:0042742">
    <property type="term" value="P:defense response to bacterium"/>
    <property type="evidence" value="ECO:0007669"/>
    <property type="project" value="UniProtKB-ARBA"/>
</dbReference>
<dbReference type="GO" id="GO:0006986">
    <property type="term" value="P:response to unfolded protein"/>
    <property type="evidence" value="ECO:0007669"/>
    <property type="project" value="UniProtKB-KW"/>
</dbReference>
<comment type="catalytic activity">
    <reaction evidence="24">
        <text>L-seryl-[protein] + ATP = O-phospho-L-seryl-[protein] + ADP + H(+)</text>
        <dbReference type="Rhea" id="RHEA:17989"/>
        <dbReference type="Rhea" id="RHEA-COMP:9863"/>
        <dbReference type="Rhea" id="RHEA-COMP:11604"/>
        <dbReference type="ChEBI" id="CHEBI:15378"/>
        <dbReference type="ChEBI" id="CHEBI:29999"/>
        <dbReference type="ChEBI" id="CHEBI:30616"/>
        <dbReference type="ChEBI" id="CHEBI:83421"/>
        <dbReference type="ChEBI" id="CHEBI:456216"/>
        <dbReference type="EC" id="2.7.11.1"/>
    </reaction>
</comment>
<feature type="signal peptide" evidence="27">
    <location>
        <begin position="1"/>
        <end position="26"/>
    </location>
</feature>
<evidence type="ECO:0000256" key="10">
    <source>
        <dbReference type="ARBA" id="ARBA00022801"/>
    </source>
</evidence>
<keyword evidence="3" id="KW-0723">Serine/threonine-protein kinase</keyword>
<dbReference type="PANTHER" id="PTHR13954:SF27">
    <property type="entry name" value="SERINE_THREONINE-PROTEIN KINASE_ENDORIBONUCLEASE IRE1B"/>
    <property type="match status" value="1"/>
</dbReference>
<evidence type="ECO:0000259" key="29">
    <source>
        <dbReference type="PROSITE" id="PS51392"/>
    </source>
</evidence>
<dbReference type="Gene3D" id="2.130.10.10">
    <property type="entry name" value="YVTN repeat-like/Quinoprotein amine dehydrogenase"/>
    <property type="match status" value="1"/>
</dbReference>
<comment type="subcellular location">
    <subcellularLocation>
        <location evidence="1">Endoplasmic reticulum membrane</location>
        <topology evidence="1">Single-pass type I membrane protein</topology>
    </subcellularLocation>
</comment>
<evidence type="ECO:0000256" key="4">
    <source>
        <dbReference type="ARBA" id="ARBA00022664"/>
    </source>
</evidence>
<dbReference type="Proteomes" id="UP001604336">
    <property type="component" value="Unassembled WGS sequence"/>
</dbReference>
<comment type="caution">
    <text evidence="30">The sequence shown here is derived from an EMBL/GenBank/DDBJ whole genome shotgun (WGS) entry which is preliminary data.</text>
</comment>
<dbReference type="GO" id="GO:0035556">
    <property type="term" value="P:intracellular signal transduction"/>
    <property type="evidence" value="ECO:0007669"/>
    <property type="project" value="UniProtKB-ARBA"/>
</dbReference>
<evidence type="ECO:0000256" key="20">
    <source>
        <dbReference type="ARBA" id="ARBA00023187"/>
    </source>
</evidence>
<evidence type="ECO:0000256" key="11">
    <source>
        <dbReference type="ARBA" id="ARBA00022824"/>
    </source>
</evidence>
<dbReference type="GO" id="GO:0005789">
    <property type="term" value="C:endoplasmic reticulum membrane"/>
    <property type="evidence" value="ECO:0007669"/>
    <property type="project" value="UniProtKB-SubCell"/>
</dbReference>
<dbReference type="Pfam" id="PF00069">
    <property type="entry name" value="Pkinase"/>
    <property type="match status" value="1"/>
</dbReference>
<dbReference type="Pfam" id="PF06479">
    <property type="entry name" value="Ribonuc_2-5A"/>
    <property type="match status" value="1"/>
</dbReference>
<evidence type="ECO:0000256" key="25">
    <source>
        <dbReference type="ARBA" id="ARBA00065357"/>
    </source>
</evidence>
<name>A0ABD1T093_9LAMI</name>
<keyword evidence="21" id="KW-0834">Unfolded protein response</keyword>